<dbReference type="GO" id="GO:0005739">
    <property type="term" value="C:mitochondrion"/>
    <property type="evidence" value="ECO:0007669"/>
    <property type="project" value="TreeGrafter"/>
</dbReference>
<name>A0AA41T4J8_SCICA</name>
<dbReference type="AlphaFoldDB" id="A0AA41T4J8"/>
<comment type="caution">
    <text evidence="1">The sequence shown here is derived from an EMBL/GenBank/DDBJ whole genome shotgun (WGS) entry which is preliminary data.</text>
</comment>
<gene>
    <name evidence="1" type="ORF">SUZIE_173900</name>
</gene>
<organism evidence="1 2">
    <name type="scientific">Sciurus carolinensis</name>
    <name type="common">Eastern gray squirrel</name>
    <dbReference type="NCBI Taxonomy" id="30640"/>
    <lineage>
        <taxon>Eukaryota</taxon>
        <taxon>Metazoa</taxon>
        <taxon>Chordata</taxon>
        <taxon>Craniata</taxon>
        <taxon>Vertebrata</taxon>
        <taxon>Euteleostomi</taxon>
        <taxon>Mammalia</taxon>
        <taxon>Eutheria</taxon>
        <taxon>Euarchontoglires</taxon>
        <taxon>Glires</taxon>
        <taxon>Rodentia</taxon>
        <taxon>Sciuromorpha</taxon>
        <taxon>Sciuridae</taxon>
        <taxon>Sciurinae</taxon>
        <taxon>Sciurini</taxon>
        <taxon>Sciurus</taxon>
    </lineage>
</organism>
<accession>A0AA41T4J8</accession>
<evidence type="ECO:0000313" key="1">
    <source>
        <dbReference type="EMBL" id="MBZ3883635.1"/>
    </source>
</evidence>
<reference evidence="1" key="1">
    <citation type="submission" date="2020-03" db="EMBL/GenBank/DDBJ databases">
        <title>Studies in the Genomics of Life Span.</title>
        <authorList>
            <person name="Glass D."/>
        </authorList>
    </citation>
    <scope>NUCLEOTIDE SEQUENCE</scope>
    <source>
        <strain evidence="1">SUZIE</strain>
        <tissue evidence="1">Muscle</tissue>
    </source>
</reference>
<keyword evidence="2" id="KW-1185">Reference proteome</keyword>
<dbReference type="PANTHER" id="PTHR11803:SF53">
    <property type="entry name" value="2-IMINOBUTANOATE_2-IMINOPROPANOATE DEAMINASE"/>
    <property type="match status" value="1"/>
</dbReference>
<dbReference type="EMBL" id="JAATJV010388700">
    <property type="protein sequence ID" value="MBZ3883635.1"/>
    <property type="molecule type" value="Genomic_DNA"/>
</dbReference>
<sequence length="84" mass="9457">MDSSSRQFILGWVAAEAKQALKNVGETLKATDCDFTKALKATIWTADINYFNTVNAIYKQYFKSNFSAYQVADLPKKAGLRLKQ</sequence>
<dbReference type="Gene3D" id="3.30.1330.40">
    <property type="entry name" value="RutC-like"/>
    <property type="match status" value="1"/>
</dbReference>
<dbReference type="InterPro" id="IPR035959">
    <property type="entry name" value="RutC-like_sf"/>
</dbReference>
<dbReference type="Proteomes" id="UP001166674">
    <property type="component" value="Unassembled WGS sequence"/>
</dbReference>
<dbReference type="GO" id="GO:0019239">
    <property type="term" value="F:deaminase activity"/>
    <property type="evidence" value="ECO:0007669"/>
    <property type="project" value="TreeGrafter"/>
</dbReference>
<dbReference type="InterPro" id="IPR006175">
    <property type="entry name" value="YjgF/YER057c/UK114"/>
</dbReference>
<proteinExistence type="predicted"/>
<dbReference type="Pfam" id="PF01042">
    <property type="entry name" value="Ribonuc_L-PSP"/>
    <property type="match status" value="1"/>
</dbReference>
<dbReference type="PANTHER" id="PTHR11803">
    <property type="entry name" value="2-IMINOBUTANOATE/2-IMINOPROPANOATE DEAMINASE RIDA"/>
    <property type="match status" value="1"/>
</dbReference>
<evidence type="ECO:0000313" key="2">
    <source>
        <dbReference type="Proteomes" id="UP001166674"/>
    </source>
</evidence>
<dbReference type="SUPFAM" id="SSF55298">
    <property type="entry name" value="YjgF-like"/>
    <property type="match status" value="1"/>
</dbReference>
<dbReference type="GO" id="GO:0005829">
    <property type="term" value="C:cytosol"/>
    <property type="evidence" value="ECO:0007669"/>
    <property type="project" value="TreeGrafter"/>
</dbReference>
<protein>
    <submittedName>
        <fullName evidence="1">Ribonuclease UK114</fullName>
    </submittedName>
</protein>